<dbReference type="BioCyc" id="TSAC1094508:GLMA-2778-MONOMER"/>
<evidence type="ECO:0000313" key="3">
    <source>
        <dbReference type="Proteomes" id="UP000006178"/>
    </source>
</evidence>
<keyword evidence="1" id="KW-0472">Membrane</keyword>
<dbReference type="AlphaFoldDB" id="I3WBS8"/>
<dbReference type="KEGG" id="tsh:Tsac_2732"/>
<keyword evidence="1" id="KW-0812">Transmembrane</keyword>
<dbReference type="Proteomes" id="UP000006178">
    <property type="component" value="Plasmid pMU3262"/>
</dbReference>
<evidence type="ECO:0000313" key="2">
    <source>
        <dbReference type="EMBL" id="AFK94279.1"/>
    </source>
</evidence>
<name>I3WBS8_THESW</name>
<organism evidence="2 3">
    <name type="scientific">Thermoanaerobacterium saccharolyticum (strain DSM 8691 / JW/SL-YS485)</name>
    <dbReference type="NCBI Taxonomy" id="1094508"/>
    <lineage>
        <taxon>Bacteria</taxon>
        <taxon>Bacillati</taxon>
        <taxon>Bacillota</taxon>
        <taxon>Clostridia</taxon>
        <taxon>Thermoanaerobacterales</taxon>
        <taxon>Thermoanaerobacteraceae</taxon>
        <taxon>Thermoanaerobacterium</taxon>
    </lineage>
</organism>
<keyword evidence="3" id="KW-1185">Reference proteome</keyword>
<keyword evidence="1" id="KW-1133">Transmembrane helix</keyword>
<evidence type="ECO:0000256" key="1">
    <source>
        <dbReference type="SAM" id="Phobius"/>
    </source>
</evidence>
<proteinExistence type="predicted"/>
<gene>
    <name evidence="2" type="ordered locus">Tsac_2732</name>
</gene>
<geneLocation type="plasmid" evidence="2 3">
    <name>pMU3262</name>
</geneLocation>
<dbReference type="RefSeq" id="WP_014759550.1">
    <property type="nucleotide sequence ID" value="NC_017998.1"/>
</dbReference>
<keyword evidence="2" id="KW-0614">Plasmid</keyword>
<accession>I3WBS8</accession>
<feature type="transmembrane region" description="Helical" evidence="1">
    <location>
        <begin position="56"/>
        <end position="73"/>
    </location>
</feature>
<protein>
    <submittedName>
        <fullName evidence="2">Uncharacterized protein</fullName>
    </submittedName>
</protein>
<feature type="transmembrane region" description="Helical" evidence="1">
    <location>
        <begin position="85"/>
        <end position="105"/>
    </location>
</feature>
<reference evidence="2 3" key="1">
    <citation type="journal article" date="2014" name="Appl. Environ. Microbiol.">
        <title>Profile of Secreted Hydrolases, Associated Proteins, and SlpA in Thermoanaerobacterium saccharolyticum during the Degradation of Hemicellulose.</title>
        <authorList>
            <person name="Currie D.H."/>
            <person name="Guss A.M."/>
            <person name="Herring C.D."/>
            <person name="Giannone R.J."/>
            <person name="Johnson C.M."/>
            <person name="Lankford P.K."/>
            <person name="Brown S.D."/>
            <person name="Hettich R.L."/>
            <person name="Lynd L.R."/>
        </authorList>
    </citation>
    <scope>NUCLEOTIDE SEQUENCE [LARGE SCALE GENOMIC DNA]</scope>
    <source>
        <strain evidence="3">DSM 8691 / JW/SL-YS485</strain>
    </source>
</reference>
<sequence>MLFFIHKQTIKNLDKIKSDIDKYKDTFNNLPIEDLILYEKAIDSCIEGFSLFNNSIFTAIFSFALGLFSSDLINLDKFDNIEKDFVIAGSIALGVLVVLIFFFKAQNESYIFFKKVIQLCIEEKEEQKNKEIEKRS</sequence>
<dbReference type="PATRIC" id="fig|1094508.3.peg.2766"/>
<dbReference type="EMBL" id="CP003185">
    <property type="protein sequence ID" value="AFK94279.1"/>
    <property type="molecule type" value="Genomic_DNA"/>
</dbReference>